<feature type="compositionally biased region" description="Basic and acidic residues" evidence="1">
    <location>
        <begin position="46"/>
        <end position="60"/>
    </location>
</feature>
<keyword evidence="4" id="KW-1185">Reference proteome</keyword>
<evidence type="ECO:0000256" key="1">
    <source>
        <dbReference type="SAM" id="MobiDB-lite"/>
    </source>
</evidence>
<dbReference type="EMBL" id="JACAZF010000005">
    <property type="protein sequence ID" value="KAF7303545.1"/>
    <property type="molecule type" value="Genomic_DNA"/>
</dbReference>
<evidence type="ECO:0000259" key="2">
    <source>
        <dbReference type="Pfam" id="PF18803"/>
    </source>
</evidence>
<feature type="region of interest" description="Disordered" evidence="1">
    <location>
        <begin position="39"/>
        <end position="62"/>
    </location>
</feature>
<proteinExistence type="predicted"/>
<accession>A0A8H6SPD0</accession>
<dbReference type="OrthoDB" id="2682806at2759"/>
<dbReference type="AlphaFoldDB" id="A0A8H6SPD0"/>
<evidence type="ECO:0000313" key="3">
    <source>
        <dbReference type="EMBL" id="KAF7303545.1"/>
    </source>
</evidence>
<dbReference type="RefSeq" id="XP_037220517.1">
    <property type="nucleotide sequence ID" value="XM_037362596.1"/>
</dbReference>
<comment type="caution">
    <text evidence="3">The sequence shown here is derived from an EMBL/GenBank/DDBJ whole genome shotgun (WGS) entry which is preliminary data.</text>
</comment>
<sequence length="233" mass="25769">MVSPRKRTSQHSKIPPSEALTRAADILATLEAETNQWAKDGGFEFDDGHPTEKRQPRSSDRPLSVWARNDVAPFLDELLRLEGLPLHDLCHQCGASPGTLRCRHCFMSVDSTFCDACILRQHEELPFHRIDRWTGSFFQPTTLKALGQRVQLGHPIGTKCPATLARLATLGPTQSHDDEFCVVDCNGVHDISIDFCGCPSAGERTTQLLRARLFPATTTRPQTAVRGTPDAVT</sequence>
<protein>
    <submittedName>
        <fullName evidence="3">CxC2 domain-containing protein</fullName>
    </submittedName>
</protein>
<dbReference type="InterPro" id="IPR041457">
    <property type="entry name" value="CxC2_KDZ-assoc"/>
</dbReference>
<dbReference type="Proteomes" id="UP000636479">
    <property type="component" value="Unassembled WGS sequence"/>
</dbReference>
<dbReference type="GeneID" id="59345112"/>
<evidence type="ECO:0000313" key="4">
    <source>
        <dbReference type="Proteomes" id="UP000636479"/>
    </source>
</evidence>
<name>A0A8H6SPD0_9AGAR</name>
<organism evidence="3 4">
    <name type="scientific">Mycena indigotica</name>
    <dbReference type="NCBI Taxonomy" id="2126181"/>
    <lineage>
        <taxon>Eukaryota</taxon>
        <taxon>Fungi</taxon>
        <taxon>Dikarya</taxon>
        <taxon>Basidiomycota</taxon>
        <taxon>Agaricomycotina</taxon>
        <taxon>Agaricomycetes</taxon>
        <taxon>Agaricomycetidae</taxon>
        <taxon>Agaricales</taxon>
        <taxon>Marasmiineae</taxon>
        <taxon>Mycenaceae</taxon>
        <taxon>Mycena</taxon>
    </lineage>
</organism>
<dbReference type="Pfam" id="PF18803">
    <property type="entry name" value="CxC2"/>
    <property type="match status" value="1"/>
</dbReference>
<gene>
    <name evidence="3" type="ORF">MIND_00583700</name>
</gene>
<reference evidence="3" key="1">
    <citation type="submission" date="2020-05" db="EMBL/GenBank/DDBJ databases">
        <title>Mycena genomes resolve the evolution of fungal bioluminescence.</title>
        <authorList>
            <person name="Tsai I.J."/>
        </authorList>
    </citation>
    <scope>NUCLEOTIDE SEQUENCE</scope>
    <source>
        <strain evidence="3">171206Taipei</strain>
    </source>
</reference>
<feature type="domain" description="CxC2-like cysteine cluster KDZ transposase-associated" evidence="2">
    <location>
        <begin position="143"/>
        <end position="225"/>
    </location>
</feature>